<accession>X0UGI4</accession>
<dbReference type="InterPro" id="IPR004843">
    <property type="entry name" value="Calcineurin-like_PHP"/>
</dbReference>
<name>X0UGI4_9ZZZZ</name>
<keyword evidence="2" id="KW-0378">Hydrolase</keyword>
<proteinExistence type="predicted"/>
<dbReference type="InterPro" id="IPR029052">
    <property type="entry name" value="Metallo-depent_PP-like"/>
</dbReference>
<dbReference type="PANTHER" id="PTHR10161">
    <property type="entry name" value="TARTRATE-RESISTANT ACID PHOSPHATASE TYPE 5"/>
    <property type="match status" value="1"/>
</dbReference>
<dbReference type="AlphaFoldDB" id="X0UGI4"/>
<evidence type="ECO:0000313" key="4">
    <source>
        <dbReference type="EMBL" id="GAG04705.1"/>
    </source>
</evidence>
<gene>
    <name evidence="4" type="ORF">S01H1_38389</name>
</gene>
<dbReference type="PANTHER" id="PTHR10161:SF14">
    <property type="entry name" value="TARTRATE-RESISTANT ACID PHOSPHATASE TYPE 5"/>
    <property type="match status" value="1"/>
</dbReference>
<feature type="domain" description="Calcineurin-like phosphoesterase" evidence="3">
    <location>
        <begin position="4"/>
        <end position="64"/>
    </location>
</feature>
<evidence type="ECO:0000259" key="3">
    <source>
        <dbReference type="Pfam" id="PF00149"/>
    </source>
</evidence>
<comment type="caution">
    <text evidence="4">The sequence shown here is derived from an EMBL/GenBank/DDBJ whole genome shotgun (WGS) entry which is preliminary data.</text>
</comment>
<dbReference type="Gene3D" id="3.60.21.10">
    <property type="match status" value="1"/>
</dbReference>
<evidence type="ECO:0000256" key="1">
    <source>
        <dbReference type="ARBA" id="ARBA00022729"/>
    </source>
</evidence>
<feature type="non-terminal residue" evidence="4">
    <location>
        <position position="1"/>
    </location>
</feature>
<organism evidence="4">
    <name type="scientific">marine sediment metagenome</name>
    <dbReference type="NCBI Taxonomy" id="412755"/>
    <lineage>
        <taxon>unclassified sequences</taxon>
        <taxon>metagenomes</taxon>
        <taxon>ecological metagenomes</taxon>
    </lineage>
</organism>
<dbReference type="SUPFAM" id="SSF56300">
    <property type="entry name" value="Metallo-dependent phosphatases"/>
    <property type="match status" value="1"/>
</dbReference>
<protein>
    <recommendedName>
        <fullName evidence="3">Calcineurin-like phosphoesterase domain-containing protein</fullName>
    </recommendedName>
</protein>
<reference evidence="4" key="1">
    <citation type="journal article" date="2014" name="Front. Microbiol.">
        <title>High frequency of phylogenetically diverse reductive dehalogenase-homologous genes in deep subseafloor sedimentary metagenomes.</title>
        <authorList>
            <person name="Kawai M."/>
            <person name="Futagami T."/>
            <person name="Toyoda A."/>
            <person name="Takaki Y."/>
            <person name="Nishi S."/>
            <person name="Hori S."/>
            <person name="Arai W."/>
            <person name="Tsubouchi T."/>
            <person name="Morono Y."/>
            <person name="Uchiyama I."/>
            <person name="Ito T."/>
            <person name="Fujiyama A."/>
            <person name="Inagaki F."/>
            <person name="Takami H."/>
        </authorList>
    </citation>
    <scope>NUCLEOTIDE SEQUENCE</scope>
    <source>
        <strain evidence="4">Expedition CK06-06</strain>
    </source>
</reference>
<keyword evidence="1" id="KW-0732">Signal</keyword>
<dbReference type="Pfam" id="PF00149">
    <property type="entry name" value="Metallophos"/>
    <property type="match status" value="1"/>
</dbReference>
<dbReference type="InterPro" id="IPR051558">
    <property type="entry name" value="Metallophosphoesterase_PAP"/>
</dbReference>
<sequence length="136" mass="15794">EQLEWFENTLKVANMRDYIDWIVVFGHHPLYSEHGRSSRIGNKLEDLFIKYDVDMYIAGHIHHYARLKINDITYIVSGGGGAELDDQVEITNPNTRKAFITFQYCSVEIEGDHLFFKSYSHNGVLIDKCTLEPRRG</sequence>
<dbReference type="EMBL" id="BARS01024167">
    <property type="protein sequence ID" value="GAG04705.1"/>
    <property type="molecule type" value="Genomic_DNA"/>
</dbReference>
<dbReference type="GO" id="GO:0016787">
    <property type="term" value="F:hydrolase activity"/>
    <property type="evidence" value="ECO:0007669"/>
    <property type="project" value="UniProtKB-KW"/>
</dbReference>
<evidence type="ECO:0000256" key="2">
    <source>
        <dbReference type="ARBA" id="ARBA00022801"/>
    </source>
</evidence>